<feature type="region of interest" description="Disordered" evidence="1">
    <location>
        <begin position="1"/>
        <end position="36"/>
    </location>
</feature>
<dbReference type="STRING" id="633148.Tagg_0165"/>
<keyword evidence="3" id="KW-1185">Reference proteome</keyword>
<name>D5TZZ5_THEAM</name>
<dbReference type="KEGG" id="tag:Tagg_0165"/>
<reference key="3">
    <citation type="submission" date="2010-02" db="EMBL/GenBank/DDBJ databases">
        <title>Complete genome sequence of Thermosphaera aggregans type strain (M11TL).</title>
        <authorList>
            <consortium name="US DOE Joint Genome Institute (JGI-PGF)"/>
            <person name="Spring S."/>
            <person name="Lapidus A."/>
            <person name="Munk C."/>
            <person name="Schroeder M."/>
            <person name="Glavina Del Rio T."/>
            <person name="Tice H."/>
            <person name="Copeland A."/>
            <person name="Cheng J.-F."/>
            <person name="Lucas S."/>
            <person name="Chen F."/>
            <person name="Nolan M."/>
            <person name="Bruce D."/>
            <person name="Goodwin L."/>
            <person name="Pitluck S."/>
            <person name="Ivanova N."/>
            <person name="Mavromatis K."/>
            <person name="Ovchinnikova G."/>
            <person name="Pati A."/>
            <person name="Chen A."/>
            <person name="Palaniappan K."/>
            <person name="Land M."/>
            <person name="Hauser L."/>
            <person name="Chang Y.-J."/>
            <person name="Jeffries C.C."/>
            <person name="Brettin T."/>
            <person name="Detter J.C."/>
            <person name="Tapia R."/>
            <person name="Han C."/>
            <person name="Chain P."/>
            <person name="Heimerl T."/>
            <person name="Weik F."/>
            <person name="Goker M."/>
            <person name="Rachel R."/>
            <person name="Bristow J."/>
            <person name="Eisen J.A."/>
            <person name="Markowitz V."/>
            <person name="Hugenholtz P."/>
            <person name="Kyrpides N.C."/>
            <person name="Klenk H.-P."/>
        </authorList>
    </citation>
    <scope>NUCLEOTIDE SEQUENCE</scope>
    <source>
        <strain>DSM 11486</strain>
    </source>
</reference>
<accession>D5TZZ5</accession>
<evidence type="ECO:0000313" key="3">
    <source>
        <dbReference type="Proteomes" id="UP000002376"/>
    </source>
</evidence>
<dbReference type="HOGENOM" id="CLU_084972_0_0_2"/>
<sequence length="275" mass="31249">MFLIPRSRKTDSKASKGKTSEVATGKAKEPSAKRKTSKSFSIDDLVEKMSGEVLEYLGLNELNISSELKNAISREVIEAVTSGYSSKPDMETVLKRIKRNTQYIYELVVYKMLENLQAFDERILEYVVYRGGRSIIPSASKLYSLARKYGREDLILILQSTWNKHVSREFLDCPRCGFNSVSSDLSCSICGNIVSEQYVRTRLDFANKFKIYVESASVAELRNVLELGYVLVNSTGVYSPRSRSIVPGRVYYQIYLKPSDISLIVENINQREIKI</sequence>
<reference evidence="3" key="2">
    <citation type="journal article" date="2010" name="Stand. Genomic Sci.">
        <title>Complete genome sequence of Thermosphaera aggregans type strain (M11TLT).</title>
        <authorList>
            <person name="Spring S."/>
            <person name="Rachel R."/>
            <person name="Lapidus A."/>
            <person name="Davenport K."/>
            <person name="Tice H."/>
            <person name="Copeland A."/>
            <person name="Cheng J.-F."/>
            <person name="Lucas S."/>
            <person name="Chen F."/>
            <person name="Nolan M."/>
            <person name="Bruce D."/>
            <person name="Goodwin L."/>
            <person name="Pitluck S."/>
            <person name="Ivanova N."/>
            <person name="Mavromatis K."/>
            <person name="Ovchinnikova G."/>
            <person name="Pati A."/>
            <person name="Chen A."/>
            <person name="Palaniappan K."/>
            <person name="Land M."/>
            <person name="Hauser L."/>
            <person name="Chang Y.-J."/>
            <person name="Jeffries C.C."/>
            <person name="Brettin T."/>
            <person name="Detter J.C."/>
            <person name="Tapia R."/>
            <person name="Han C."/>
            <person name="Heimerl T."/>
            <person name="Weikl F."/>
            <person name="Brambilla E."/>
            <person name="Goker M."/>
            <person name="Bristow J."/>
            <person name="Eisen J.A."/>
            <person name="Markowitz V."/>
            <person name="Hugenholtz P."/>
            <person name="Kyrpides N.C."/>
            <person name="Klenk H.-P."/>
        </authorList>
    </citation>
    <scope>NUCLEOTIDE SEQUENCE [LARGE SCALE GENOMIC DNA]</scope>
    <source>
        <strain evidence="3">DSM 11486 / M11TL</strain>
    </source>
</reference>
<dbReference type="AlphaFoldDB" id="D5TZZ5"/>
<dbReference type="Proteomes" id="UP000002376">
    <property type="component" value="Chromosome"/>
</dbReference>
<protein>
    <submittedName>
        <fullName evidence="2">Uncharacterized protein</fullName>
    </submittedName>
</protein>
<organism evidence="2 3">
    <name type="scientific">Thermosphaera aggregans (strain DSM 11486 / M11TL)</name>
    <dbReference type="NCBI Taxonomy" id="633148"/>
    <lineage>
        <taxon>Archaea</taxon>
        <taxon>Thermoproteota</taxon>
        <taxon>Thermoprotei</taxon>
        <taxon>Desulfurococcales</taxon>
        <taxon>Desulfurococcaceae</taxon>
        <taxon>Thermosphaera</taxon>
    </lineage>
</organism>
<dbReference type="EMBL" id="CP001939">
    <property type="protein sequence ID" value="ADG90445.1"/>
    <property type="molecule type" value="Genomic_DNA"/>
</dbReference>
<gene>
    <name evidence="2" type="ordered locus">Tagg_0165</name>
</gene>
<proteinExistence type="predicted"/>
<dbReference type="eggNOG" id="arCOG04160">
    <property type="taxonomic scope" value="Archaea"/>
</dbReference>
<evidence type="ECO:0000256" key="1">
    <source>
        <dbReference type="SAM" id="MobiDB-lite"/>
    </source>
</evidence>
<reference evidence="2 3" key="1">
    <citation type="journal article" date="2010" name="Stand. Genomic Sci.">
        <title>Complete genome sequence of Thermosphaera aggregans type strain (M11TL).</title>
        <authorList>
            <person name="Spring S."/>
            <person name="Rachel R."/>
            <person name="Lapidus A."/>
            <person name="Davenport K."/>
            <person name="Tice H."/>
            <person name="Copeland A."/>
            <person name="Cheng J.F."/>
            <person name="Lucas S."/>
            <person name="Chen F."/>
            <person name="Nolan M."/>
            <person name="Bruce D."/>
            <person name="Goodwin L."/>
            <person name="Pitluck S."/>
            <person name="Ivanova N."/>
            <person name="Mavromatis K."/>
            <person name="Ovchinnikova G."/>
            <person name="Pati A."/>
            <person name="Chen A."/>
            <person name="Palaniappan K."/>
            <person name="Land M."/>
            <person name="Hauser L."/>
            <person name="Chang Y.J."/>
            <person name="Jeffries C.C."/>
            <person name="Brettin T."/>
            <person name="Detter J.C."/>
            <person name="Tapia R."/>
            <person name="Han C."/>
            <person name="Heimerl T."/>
            <person name="Weikl F."/>
            <person name="Brambilla E."/>
            <person name="Goker M."/>
            <person name="Bristow J."/>
            <person name="Eisen J.A."/>
            <person name="Markowitz V."/>
            <person name="Hugenholtz P."/>
            <person name="Kyrpides N.C."/>
            <person name="Klenk H.P."/>
        </authorList>
    </citation>
    <scope>NUCLEOTIDE SEQUENCE [LARGE SCALE GENOMIC DNA]</scope>
    <source>
        <strain evidence="3">DSM 11486 / M11TL</strain>
    </source>
</reference>
<evidence type="ECO:0000313" key="2">
    <source>
        <dbReference type="EMBL" id="ADG90445.1"/>
    </source>
</evidence>